<proteinExistence type="predicted"/>
<dbReference type="InterPro" id="IPR036916">
    <property type="entry name" value="Sda_sf"/>
</dbReference>
<protein>
    <submittedName>
        <fullName evidence="1">Developmental checkpoint coupling sporulation initiation to replication initiation</fullName>
    </submittedName>
</protein>
<dbReference type="OrthoDB" id="2933732at2"/>
<dbReference type="InterPro" id="IPR015064">
    <property type="entry name" value="Sda"/>
</dbReference>
<sequence length="51" mass="5966">MKRYGALSDLSDDLLVETYEKAKTLNLASDFLLLIEMEIDRRSIYNKKIDL</sequence>
<dbReference type="EMBL" id="FOGT01000003">
    <property type="protein sequence ID" value="SER71428.1"/>
    <property type="molecule type" value="Genomic_DNA"/>
</dbReference>
<dbReference type="Gene3D" id="1.10.287.1100">
    <property type="entry name" value="Sporulation inhibitor A"/>
    <property type="match status" value="1"/>
</dbReference>
<organism evidence="1 2">
    <name type="scientific">Salipaludibacillus aurantiacus</name>
    <dbReference type="NCBI Taxonomy" id="1601833"/>
    <lineage>
        <taxon>Bacteria</taxon>
        <taxon>Bacillati</taxon>
        <taxon>Bacillota</taxon>
        <taxon>Bacilli</taxon>
        <taxon>Bacillales</taxon>
        <taxon>Bacillaceae</taxon>
    </lineage>
</organism>
<reference evidence="2" key="1">
    <citation type="submission" date="2016-10" db="EMBL/GenBank/DDBJ databases">
        <authorList>
            <person name="Varghese N."/>
            <person name="Submissions S."/>
        </authorList>
    </citation>
    <scope>NUCLEOTIDE SEQUENCE [LARGE SCALE GENOMIC DNA]</scope>
    <source>
        <strain evidence="2">S9</strain>
    </source>
</reference>
<dbReference type="AlphaFoldDB" id="A0A1H9RFD2"/>
<keyword evidence="2" id="KW-1185">Reference proteome</keyword>
<dbReference type="Pfam" id="PF08970">
    <property type="entry name" value="Sda"/>
    <property type="match status" value="1"/>
</dbReference>
<dbReference type="Proteomes" id="UP000198571">
    <property type="component" value="Unassembled WGS sequence"/>
</dbReference>
<gene>
    <name evidence="1" type="ORF">SAMN05518684_103124</name>
</gene>
<evidence type="ECO:0000313" key="2">
    <source>
        <dbReference type="Proteomes" id="UP000198571"/>
    </source>
</evidence>
<name>A0A1H9RFD2_9BACI</name>
<accession>A0A1H9RFD2</accession>
<dbReference type="RefSeq" id="WP_093047904.1">
    <property type="nucleotide sequence ID" value="NZ_FOGT01000003.1"/>
</dbReference>
<dbReference type="SUPFAM" id="SSF100985">
    <property type="entry name" value="Sporulation inhibitor Sda"/>
    <property type="match status" value="1"/>
</dbReference>
<evidence type="ECO:0000313" key="1">
    <source>
        <dbReference type="EMBL" id="SER71428.1"/>
    </source>
</evidence>